<evidence type="ECO:0000256" key="4">
    <source>
        <dbReference type="ARBA" id="ARBA00017172"/>
    </source>
</evidence>
<comment type="catalytic activity">
    <reaction evidence="6 7">
        <text>N(6)-[(R)-lipoyl]-L-lysyl-[protein] + pyruvate + H(+) = N(6)-[(R)-S(8)-acetyldihydrolipoyl]-L-lysyl-[protein] + CO2</text>
        <dbReference type="Rhea" id="RHEA:19189"/>
        <dbReference type="Rhea" id="RHEA-COMP:10474"/>
        <dbReference type="Rhea" id="RHEA-COMP:10478"/>
        <dbReference type="ChEBI" id="CHEBI:15361"/>
        <dbReference type="ChEBI" id="CHEBI:15378"/>
        <dbReference type="ChEBI" id="CHEBI:16526"/>
        <dbReference type="ChEBI" id="CHEBI:83099"/>
        <dbReference type="ChEBI" id="CHEBI:83111"/>
        <dbReference type="EC" id="1.2.4.1"/>
    </reaction>
</comment>
<dbReference type="InterPro" id="IPR051157">
    <property type="entry name" value="PDH/Transketolase"/>
</dbReference>
<comment type="function">
    <text evidence="7">Component of the pyruvate dehydrogenase (PDH) complex, that catalyzes the overall conversion of pyruvate to acetyl-CoA and CO(2).</text>
</comment>
<dbReference type="Gene3D" id="3.40.50.970">
    <property type="match status" value="2"/>
</dbReference>
<feature type="domain" description="Transketolase-like pyrimidine-binding" evidence="9">
    <location>
        <begin position="445"/>
        <end position="649"/>
    </location>
</feature>
<dbReference type="Proteomes" id="UP000722989">
    <property type="component" value="Unassembled WGS sequence"/>
</dbReference>
<dbReference type="InterPro" id="IPR055152">
    <property type="entry name" value="Transketolase-like_C_2"/>
</dbReference>
<feature type="region of interest" description="Disordered" evidence="8">
    <location>
        <begin position="22"/>
        <end position="43"/>
    </location>
</feature>
<keyword evidence="7 10" id="KW-0670">Pyruvate</keyword>
<evidence type="ECO:0000313" key="11">
    <source>
        <dbReference type="Proteomes" id="UP000722989"/>
    </source>
</evidence>
<evidence type="ECO:0000256" key="3">
    <source>
        <dbReference type="ARBA" id="ARBA00007131"/>
    </source>
</evidence>
<evidence type="ECO:0000259" key="9">
    <source>
        <dbReference type="SMART" id="SM00861"/>
    </source>
</evidence>
<dbReference type="InterPro" id="IPR009014">
    <property type="entry name" value="Transketo_C/PFOR_II"/>
</dbReference>
<dbReference type="InterPro" id="IPR005474">
    <property type="entry name" value="Transketolase_N"/>
</dbReference>
<comment type="cofactor">
    <cofactor evidence="1">
        <name>Mg(2+)</name>
        <dbReference type="ChEBI" id="CHEBI:18420"/>
    </cofactor>
</comment>
<evidence type="ECO:0000256" key="2">
    <source>
        <dbReference type="ARBA" id="ARBA00001964"/>
    </source>
</evidence>
<evidence type="ECO:0000256" key="7">
    <source>
        <dbReference type="PIRNR" id="PIRNR000156"/>
    </source>
</evidence>
<evidence type="ECO:0000256" key="8">
    <source>
        <dbReference type="SAM" id="MobiDB-lite"/>
    </source>
</evidence>
<name>A0ABX0Y4B4_9ACTN</name>
<evidence type="ECO:0000256" key="1">
    <source>
        <dbReference type="ARBA" id="ARBA00001946"/>
    </source>
</evidence>
<sequence length="813" mass="87377">MNMIPDDILTKPATVASSWATARLGERDPGSTPATPVGPNAAAPERVDLETLDAIQRRVLWLSSAIVDAANHGRPNASGLKVGGHQASSASMVSIMTSLWFAELTAADRISVKPHASPVLHAINYLLGDLDGSYLTTLRARGGLQSYPSRTKDPDTVDFSTGSVGIGATAPLWAAIAHRYVRSHFPQTPAPGRWISLLGDAELDEGAVWEAVADPQVSRLGELLWIVDLNRQSLDRVVPDIQIARLQGMFAAAGWEVLTCKWGRRLQALFNEPGGDDLRVRLESMSNEEYQRLLRTPDDQIHSRLLADNVNSTALKGLVDGLDGAGLAAAVRDLGGHDLQQLLNTYRAASAERPTVVFAYTIKGWGLPTEGHPNNHSALLSPSQMLELARDLGVDPADPWAPLPVGSEEAELCARTARHLARPVVATTAVPSLPTALGRRHKGTVSTQASLGRFLLDLRRAAPEVARRVVTLSPDVASSTNLGGWINQTGVWSVGERHDWFADDNERLLRWVEGTQGQHIELGIAETNLVGLVAELGATWSRSGQPLLPIATLYDPFVSRALEPWSFGIYAGGQSILVGTPAGVTLAPEGGAHQSITTPSIGLEQPGCTAWEPAFAQDLEWCMLAALGDIGKPGGTSAYFRLSTRPVDQGLAEHPDDELLLERRRRNAVAGGYRITPYDPTEHVTLVGVGAIMPEVLSARRRLVELGVNAGVVCLTSPDLIFRAFQRRTRGSKTGPDSSILETIFPRSRPTPLVTVLDGHPHTLAFLGAIRGDEIVCLGVTEFGQSADLDDSYALHGIDVRSIVEAALDLIKR</sequence>
<dbReference type="SMART" id="SM00861">
    <property type="entry name" value="Transket_pyr"/>
    <property type="match status" value="1"/>
</dbReference>
<evidence type="ECO:0000313" key="10">
    <source>
        <dbReference type="EMBL" id="NJC73245.1"/>
    </source>
</evidence>
<dbReference type="Pfam" id="PF00456">
    <property type="entry name" value="Transketolase_N"/>
    <property type="match status" value="1"/>
</dbReference>
<keyword evidence="5 7" id="KW-0786">Thiamine pyrophosphate</keyword>
<dbReference type="SUPFAM" id="SSF52518">
    <property type="entry name" value="Thiamin diphosphate-binding fold (THDP-binding)"/>
    <property type="match status" value="2"/>
</dbReference>
<evidence type="ECO:0000256" key="6">
    <source>
        <dbReference type="ARBA" id="ARBA00051231"/>
    </source>
</evidence>
<reference evidence="10 11" key="1">
    <citation type="submission" date="2020-03" db="EMBL/GenBank/DDBJ databases">
        <title>WGS of the type strain of Planosporangium spp.</title>
        <authorList>
            <person name="Thawai C."/>
        </authorList>
    </citation>
    <scope>NUCLEOTIDE SEQUENCE [LARGE SCALE GENOMIC DNA]</scope>
    <source>
        <strain evidence="10 11">TBRC 5610</strain>
    </source>
</reference>
<proteinExistence type="inferred from homology"/>
<dbReference type="PIRSF" id="PIRSF000156">
    <property type="entry name" value="Pyruvate_dh_E1"/>
    <property type="match status" value="1"/>
</dbReference>
<comment type="caution">
    <text evidence="10">The sequence shown here is derived from an EMBL/GenBank/DDBJ whole genome shotgun (WGS) entry which is preliminary data.</text>
</comment>
<keyword evidence="7" id="KW-0560">Oxidoreductase</keyword>
<comment type="similarity">
    <text evidence="3">Belongs to the transketolase family.</text>
</comment>
<protein>
    <recommendedName>
        <fullName evidence="4 7">Pyruvate dehydrogenase E1 component</fullName>
        <ecNumber evidence="7">1.2.4.1</ecNumber>
    </recommendedName>
</protein>
<comment type="cofactor">
    <cofactor evidence="2 7">
        <name>thiamine diphosphate</name>
        <dbReference type="ChEBI" id="CHEBI:58937"/>
    </cofactor>
</comment>
<organism evidence="10 11">
    <name type="scientific">Planosporangium thailandense</name>
    <dbReference type="NCBI Taxonomy" id="765197"/>
    <lineage>
        <taxon>Bacteria</taxon>
        <taxon>Bacillati</taxon>
        <taxon>Actinomycetota</taxon>
        <taxon>Actinomycetes</taxon>
        <taxon>Micromonosporales</taxon>
        <taxon>Micromonosporaceae</taxon>
        <taxon>Planosporangium</taxon>
    </lineage>
</organism>
<gene>
    <name evidence="10" type="ORF">HC031_26515</name>
</gene>
<dbReference type="EMBL" id="JAATVY010000027">
    <property type="protein sequence ID" value="NJC73245.1"/>
    <property type="molecule type" value="Genomic_DNA"/>
</dbReference>
<dbReference type="SUPFAM" id="SSF52922">
    <property type="entry name" value="TK C-terminal domain-like"/>
    <property type="match status" value="1"/>
</dbReference>
<dbReference type="InterPro" id="IPR005475">
    <property type="entry name" value="Transketolase-like_Pyr-bd"/>
</dbReference>
<dbReference type="InterPro" id="IPR004660">
    <property type="entry name" value="PDH_E1"/>
</dbReference>
<dbReference type="Pfam" id="PF22613">
    <property type="entry name" value="Transketolase_C_1"/>
    <property type="match status" value="1"/>
</dbReference>
<dbReference type="Pfam" id="PF17831">
    <property type="entry name" value="PDH_E1_M"/>
    <property type="match status" value="1"/>
</dbReference>
<evidence type="ECO:0000256" key="5">
    <source>
        <dbReference type="ARBA" id="ARBA00023052"/>
    </source>
</evidence>
<dbReference type="InterPro" id="IPR029061">
    <property type="entry name" value="THDP-binding"/>
</dbReference>
<keyword evidence="11" id="KW-1185">Reference proteome</keyword>
<dbReference type="EC" id="1.2.4.1" evidence="7"/>
<accession>A0ABX0Y4B4</accession>
<dbReference type="PANTHER" id="PTHR43825">
    <property type="entry name" value="PYRUVATE DEHYDROGENASE E1 COMPONENT"/>
    <property type="match status" value="1"/>
</dbReference>
<dbReference type="Gene3D" id="3.40.50.920">
    <property type="match status" value="1"/>
</dbReference>
<dbReference type="PANTHER" id="PTHR43825:SF4">
    <property type="entry name" value="PYRUVATE DEHYDROGENASE E1 COMPONENT"/>
    <property type="match status" value="1"/>
</dbReference>
<dbReference type="InterPro" id="IPR041621">
    <property type="entry name" value="PDH_E1_M"/>
</dbReference>